<evidence type="ECO:0000313" key="2">
    <source>
        <dbReference type="EMBL" id="GIX81324.1"/>
    </source>
</evidence>
<keyword evidence="3" id="KW-1185">Reference proteome</keyword>
<evidence type="ECO:0000313" key="3">
    <source>
        <dbReference type="Proteomes" id="UP001054945"/>
    </source>
</evidence>
<sequence length="114" mass="13184">MSLVKATFVKWNTQREQERLSSSNCCNKSPSAAIFIWDVKCRVTGNAIKSIRKNYLFLTDKRFYRNVSGQGDVRQTERRESKNDFHRSNCRNKSPSAAIFIWDVKCRVTGNGTE</sequence>
<feature type="compositionally biased region" description="Basic and acidic residues" evidence="1">
    <location>
        <begin position="74"/>
        <end position="87"/>
    </location>
</feature>
<accession>A0AAV4N952</accession>
<protein>
    <submittedName>
        <fullName evidence="2">Uncharacterized protein</fullName>
    </submittedName>
</protein>
<feature type="region of interest" description="Disordered" evidence="1">
    <location>
        <begin position="70"/>
        <end position="89"/>
    </location>
</feature>
<dbReference type="EMBL" id="BPLR01003118">
    <property type="protein sequence ID" value="GIX81324.1"/>
    <property type="molecule type" value="Genomic_DNA"/>
</dbReference>
<comment type="caution">
    <text evidence="2">The sequence shown here is derived from an EMBL/GenBank/DDBJ whole genome shotgun (WGS) entry which is preliminary data.</text>
</comment>
<organism evidence="2 3">
    <name type="scientific">Caerostris extrusa</name>
    <name type="common">Bark spider</name>
    <name type="synonym">Caerostris bankana</name>
    <dbReference type="NCBI Taxonomy" id="172846"/>
    <lineage>
        <taxon>Eukaryota</taxon>
        <taxon>Metazoa</taxon>
        <taxon>Ecdysozoa</taxon>
        <taxon>Arthropoda</taxon>
        <taxon>Chelicerata</taxon>
        <taxon>Arachnida</taxon>
        <taxon>Araneae</taxon>
        <taxon>Araneomorphae</taxon>
        <taxon>Entelegynae</taxon>
        <taxon>Araneoidea</taxon>
        <taxon>Araneidae</taxon>
        <taxon>Caerostris</taxon>
    </lineage>
</organism>
<dbReference type="AlphaFoldDB" id="A0AAV4N952"/>
<dbReference type="Proteomes" id="UP001054945">
    <property type="component" value="Unassembled WGS sequence"/>
</dbReference>
<reference evidence="2 3" key="1">
    <citation type="submission" date="2021-06" db="EMBL/GenBank/DDBJ databases">
        <title>Caerostris extrusa draft genome.</title>
        <authorList>
            <person name="Kono N."/>
            <person name="Arakawa K."/>
        </authorList>
    </citation>
    <scope>NUCLEOTIDE SEQUENCE [LARGE SCALE GENOMIC DNA]</scope>
</reference>
<proteinExistence type="predicted"/>
<name>A0AAV4N952_CAEEX</name>
<evidence type="ECO:0000256" key="1">
    <source>
        <dbReference type="SAM" id="MobiDB-lite"/>
    </source>
</evidence>
<gene>
    <name evidence="2" type="ORF">CEXT_507491</name>
</gene>